<dbReference type="EMBL" id="VBAN01000205">
    <property type="protein sequence ID" value="TMI81506.1"/>
    <property type="molecule type" value="Genomic_DNA"/>
</dbReference>
<dbReference type="SMART" id="SM00530">
    <property type="entry name" value="HTH_XRE"/>
    <property type="match status" value="1"/>
</dbReference>
<feature type="domain" description="HTH cro/C1-type" evidence="2">
    <location>
        <begin position="10"/>
        <end position="63"/>
    </location>
</feature>
<keyword evidence="1" id="KW-0238">DNA-binding</keyword>
<dbReference type="Pfam" id="PF01381">
    <property type="entry name" value="HTH_3"/>
    <property type="match status" value="1"/>
</dbReference>
<dbReference type="GO" id="GO:0003700">
    <property type="term" value="F:DNA-binding transcription factor activity"/>
    <property type="evidence" value="ECO:0007669"/>
    <property type="project" value="TreeGrafter"/>
</dbReference>
<proteinExistence type="predicted"/>
<dbReference type="InterPro" id="IPR010982">
    <property type="entry name" value="Lambda_DNA-bd_dom_sf"/>
</dbReference>
<dbReference type="CDD" id="cd00093">
    <property type="entry name" value="HTH_XRE"/>
    <property type="match status" value="1"/>
</dbReference>
<dbReference type="InterPro" id="IPR001387">
    <property type="entry name" value="Cro/C1-type_HTH"/>
</dbReference>
<dbReference type="PROSITE" id="PS50943">
    <property type="entry name" value="HTH_CROC1"/>
    <property type="match status" value="1"/>
</dbReference>
<evidence type="ECO:0000313" key="4">
    <source>
        <dbReference type="Proteomes" id="UP000318093"/>
    </source>
</evidence>
<reference evidence="3 4" key="1">
    <citation type="journal article" date="2019" name="Nat. Microbiol.">
        <title>Mediterranean grassland soil C-N compound turnover is dependent on rainfall and depth, and is mediated by genomically divergent microorganisms.</title>
        <authorList>
            <person name="Diamond S."/>
            <person name="Andeer P.F."/>
            <person name="Li Z."/>
            <person name="Crits-Christoph A."/>
            <person name="Burstein D."/>
            <person name="Anantharaman K."/>
            <person name="Lane K.R."/>
            <person name="Thomas B.C."/>
            <person name="Pan C."/>
            <person name="Northen T.R."/>
            <person name="Banfield J.F."/>
        </authorList>
    </citation>
    <scope>NUCLEOTIDE SEQUENCE [LARGE SCALE GENOMIC DNA]</scope>
    <source>
        <strain evidence="3">NP_6</strain>
    </source>
</reference>
<feature type="non-terminal residue" evidence="3">
    <location>
        <position position="104"/>
    </location>
</feature>
<dbReference type="SUPFAM" id="SSF47413">
    <property type="entry name" value="lambda repressor-like DNA-binding domains"/>
    <property type="match status" value="1"/>
</dbReference>
<dbReference type="Gene3D" id="1.10.260.40">
    <property type="entry name" value="lambda repressor-like DNA-binding domains"/>
    <property type="match status" value="1"/>
</dbReference>
<name>A0A537JEH4_9BACT</name>
<accession>A0A537JEH4</accession>
<gene>
    <name evidence="3" type="ORF">E6H03_06880</name>
</gene>
<organism evidence="3 4">
    <name type="scientific">Candidatus Segetimicrobium genomatis</name>
    <dbReference type="NCBI Taxonomy" id="2569760"/>
    <lineage>
        <taxon>Bacteria</taxon>
        <taxon>Bacillati</taxon>
        <taxon>Candidatus Sysuimicrobiota</taxon>
        <taxon>Candidatus Sysuimicrobiia</taxon>
        <taxon>Candidatus Sysuimicrobiales</taxon>
        <taxon>Candidatus Segetimicrobiaceae</taxon>
        <taxon>Candidatus Segetimicrobium</taxon>
    </lineage>
</organism>
<dbReference type="GO" id="GO:0005829">
    <property type="term" value="C:cytosol"/>
    <property type="evidence" value="ECO:0007669"/>
    <property type="project" value="TreeGrafter"/>
</dbReference>
<dbReference type="InterPro" id="IPR050807">
    <property type="entry name" value="TransReg_Diox_bact_type"/>
</dbReference>
<dbReference type="PANTHER" id="PTHR46797:SF1">
    <property type="entry name" value="METHYLPHOSPHONATE SYNTHASE"/>
    <property type="match status" value="1"/>
</dbReference>
<evidence type="ECO:0000256" key="1">
    <source>
        <dbReference type="ARBA" id="ARBA00023125"/>
    </source>
</evidence>
<dbReference type="PANTHER" id="PTHR46797">
    <property type="entry name" value="HTH-TYPE TRANSCRIPTIONAL REGULATOR"/>
    <property type="match status" value="1"/>
</dbReference>
<dbReference type="GO" id="GO:0003677">
    <property type="term" value="F:DNA binding"/>
    <property type="evidence" value="ECO:0007669"/>
    <property type="project" value="UniProtKB-KW"/>
</dbReference>
<comment type="caution">
    <text evidence="3">The sequence shown here is derived from an EMBL/GenBank/DDBJ whole genome shotgun (WGS) entry which is preliminary data.</text>
</comment>
<evidence type="ECO:0000259" key="2">
    <source>
        <dbReference type="PROSITE" id="PS50943"/>
    </source>
</evidence>
<evidence type="ECO:0000313" key="3">
    <source>
        <dbReference type="EMBL" id="TMI81506.1"/>
    </source>
</evidence>
<dbReference type="Proteomes" id="UP000318093">
    <property type="component" value="Unassembled WGS sequence"/>
</dbReference>
<sequence length="104" mass="11452">MPRLTLGQRLKRARLAAGLTQESLGKPELTKGFISLLEHDRAKPSVATLVRLAARLGQPVSYFLDAEDTVSEKFLAVLASRGRSELSRRQFEAARSVFAELGDL</sequence>
<dbReference type="AlphaFoldDB" id="A0A537JEH4"/>
<protein>
    <submittedName>
        <fullName evidence="3">Helix-turn-helix transcriptional regulator</fullName>
    </submittedName>
</protein>